<evidence type="ECO:0000256" key="4">
    <source>
        <dbReference type="ARBA" id="ARBA00023180"/>
    </source>
</evidence>
<feature type="binding site" evidence="9">
    <location>
        <position position="432"/>
    </location>
    <ligand>
        <name>Zn(2+)</name>
        <dbReference type="ChEBI" id="CHEBI:29105"/>
        <label>1</label>
        <note>catalytic</note>
    </ligand>
</feature>
<evidence type="ECO:0000256" key="6">
    <source>
        <dbReference type="PIRSR" id="PIRSR601548-10"/>
    </source>
</evidence>
<gene>
    <name evidence="15" type="ORF">TKK_020207</name>
</gene>
<feature type="binding site" evidence="8">
    <location>
        <position position="246"/>
    </location>
    <ligand>
        <name>chloride</name>
        <dbReference type="ChEBI" id="CHEBI:17996"/>
        <label>1</label>
    </ligand>
</feature>
<dbReference type="SUPFAM" id="SSF55486">
    <property type="entry name" value="Metalloproteases ('zincins'), catalytic domain"/>
    <property type="match status" value="1"/>
</dbReference>
<evidence type="ECO:0000256" key="11">
    <source>
        <dbReference type="PIRSR" id="PIRSR601548-8"/>
    </source>
</evidence>
<feature type="signal peptide" evidence="14">
    <location>
        <begin position="1"/>
        <end position="25"/>
    </location>
</feature>
<feature type="active site" description="Proton donor 1" evidence="5">
    <location>
        <position position="556"/>
    </location>
</feature>
<dbReference type="EMBL" id="JBJJXI010000181">
    <property type="protein sequence ID" value="KAL3383839.1"/>
    <property type="molecule type" value="Genomic_DNA"/>
</dbReference>
<proteinExistence type="inferred from homology"/>
<evidence type="ECO:0000256" key="9">
    <source>
        <dbReference type="PIRSR" id="PIRSR601548-3"/>
    </source>
</evidence>
<keyword evidence="16" id="KW-1185">Reference proteome</keyword>
<comment type="similarity">
    <text evidence="1 12 13">Belongs to the peptidase M2 family.</text>
</comment>
<dbReference type="PRINTS" id="PR00791">
    <property type="entry name" value="PEPDIPTASEA"/>
</dbReference>
<dbReference type="Gene3D" id="1.10.1370.30">
    <property type="match status" value="1"/>
</dbReference>
<feature type="binding site" evidence="11">
    <location>
        <position position="456"/>
    </location>
    <ligand>
        <name>Zn(2+)</name>
        <dbReference type="ChEBI" id="CHEBI:29105"/>
        <label>2</label>
        <note>catalytic</note>
    </ligand>
</feature>
<dbReference type="CDD" id="cd06461">
    <property type="entry name" value="M2_ACE"/>
    <property type="match status" value="1"/>
</dbReference>
<accession>A0ABD2VSX5</accession>
<reference evidence="15 16" key="1">
    <citation type="journal article" date="2024" name="bioRxiv">
        <title>A reference genome for Trichogramma kaykai: A tiny desert-dwelling parasitoid wasp with competing sex-ratio distorters.</title>
        <authorList>
            <person name="Culotta J."/>
            <person name="Lindsey A.R."/>
        </authorList>
    </citation>
    <scope>NUCLEOTIDE SEQUENCE [LARGE SCALE GENOMIC DNA]</scope>
    <source>
        <strain evidence="15 16">KSX58</strain>
    </source>
</reference>
<keyword evidence="4 6" id="KW-0325">Glycoprotein</keyword>
<feature type="binding site" evidence="11">
    <location>
        <position position="428"/>
    </location>
    <ligand>
        <name>Zn(2+)</name>
        <dbReference type="ChEBI" id="CHEBI:29105"/>
        <label>2</label>
        <note>catalytic</note>
    </ligand>
</feature>
<evidence type="ECO:0000256" key="1">
    <source>
        <dbReference type="ARBA" id="ARBA00008139"/>
    </source>
</evidence>
<evidence type="ECO:0000256" key="10">
    <source>
        <dbReference type="PIRSR" id="PIRSR601548-4"/>
    </source>
</evidence>
<protein>
    <recommendedName>
        <fullName evidence="13">Angiotensin-converting enzyme</fullName>
        <ecNumber evidence="13">3.4.-.-</ecNumber>
    </recommendedName>
</protein>
<evidence type="ECO:0000256" key="3">
    <source>
        <dbReference type="ARBA" id="ARBA00023157"/>
    </source>
</evidence>
<dbReference type="PANTHER" id="PTHR10514">
    <property type="entry name" value="ANGIOTENSIN-CONVERTING ENZYME"/>
    <property type="match status" value="1"/>
</dbReference>
<dbReference type="AlphaFoldDB" id="A0ABD2VSX5"/>
<keyword evidence="2 14" id="KW-0732">Signal</keyword>
<feature type="glycosylation site" description="N-linked (GlcNAc...) asparagine; partial" evidence="6">
    <location>
        <position position="630"/>
    </location>
</feature>
<keyword evidence="3 10" id="KW-1015">Disulfide bond</keyword>
<evidence type="ECO:0000313" key="15">
    <source>
        <dbReference type="EMBL" id="KAL3383839.1"/>
    </source>
</evidence>
<evidence type="ECO:0000256" key="5">
    <source>
        <dbReference type="PIRSR" id="PIRSR601548-1"/>
    </source>
</evidence>
<feature type="disulfide bond" evidence="10">
    <location>
        <begin position="581"/>
        <end position="593"/>
    </location>
</feature>
<keyword evidence="9 13" id="KW-0479">Metal-binding</keyword>
<feature type="active site" description="Proton acceptor 2" evidence="7">
    <location>
        <position position="429"/>
    </location>
</feature>
<comment type="cofactor">
    <cofactor evidence="13">
        <name>Zn(2+)</name>
        <dbReference type="ChEBI" id="CHEBI:29105"/>
    </cofactor>
    <text evidence="13">Binds 2 Zn(2+) ions per subunit.</text>
</comment>
<keyword evidence="13" id="KW-0645">Protease</keyword>
<evidence type="ECO:0000256" key="12">
    <source>
        <dbReference type="PROSITE-ProRule" id="PRU01355"/>
    </source>
</evidence>
<evidence type="ECO:0000313" key="16">
    <source>
        <dbReference type="Proteomes" id="UP001627154"/>
    </source>
</evidence>
<keyword evidence="13" id="KW-0378">Hydrolase</keyword>
<sequence length="704" mass="81605">MRFYKFCFSFLGLLSTVLFDSGGQARYLEGLNVNLGEALQFLREYDQEGSAVCTKVMTAQWNFATNMSDYNRRKMLEAQTMKLKFERASWRKTVSFAWNRIADPLARRQLKMIAVKGRNSLTDDKFNEMHHLTMEMKELYNRVKLCPYRKLGAPCDLTFDGGNESRSYLNSQRFESILLFPRNCADISRIMSQSRDYEELLHYWQAWHEAIGPPLKNKYIRFVQLANQAAKLNGFADAGDQMREQYEDDYFQQNIAEVVSSITPIYKHLFTYVRARLIERYGDRIRNDGPIPAHLLGNMWAQNWEGVYDLVQPFPAVKKLDVTLELIIQAFGPLRMFQLAEEFFTSMGMKPMPPEFWKSSMFEKPPNRNVKCSASAWDFCNRADYRYVTHSRISHQGTRLHCNLLHSFVQRIKQCTKMSTECLVSTHHEMAHVQYYLQYKDQPLLFRNEAMPGFHEAVSNAISLSVFTPQHLHRIGLYNNATDDYESNINFLMLMALQKVVYLPFAYIVDQWRWRVFSDGVADMTTRWWELRLQYQGILPPIPRTERDFDPASKYHVPADLPYANYFVSVILQFQLFESLCDISGHTGDLHTCDLYRSREAGRLLADILSVGSSQSWPDVIRQMTRGRTNRLDASAMLRYFAPLAQFLKRQNQMEPVIGWITSQEDAALFAHWYLGSGAATTAASSNCLSFATTTLLVAIVASF</sequence>
<comment type="caution">
    <text evidence="12">Lacks conserved residue(s) required for the propagation of feature annotation.</text>
</comment>
<evidence type="ECO:0000256" key="14">
    <source>
        <dbReference type="SAM" id="SignalP"/>
    </source>
</evidence>
<comment type="caution">
    <text evidence="15">The sequence shown here is derived from an EMBL/GenBank/DDBJ whole genome shotgun (WGS) entry which is preliminary data.</text>
</comment>
<dbReference type="GO" id="GO:0046872">
    <property type="term" value="F:metal ion binding"/>
    <property type="evidence" value="ECO:0007669"/>
    <property type="project" value="UniProtKB-KW"/>
</dbReference>
<evidence type="ECO:0000256" key="7">
    <source>
        <dbReference type="PIRSR" id="PIRSR601548-11"/>
    </source>
</evidence>
<evidence type="ECO:0000256" key="2">
    <source>
        <dbReference type="ARBA" id="ARBA00022729"/>
    </source>
</evidence>
<feature type="chain" id="PRO_5044750465" description="Angiotensin-converting enzyme" evidence="14">
    <location>
        <begin position="26"/>
        <end position="704"/>
    </location>
</feature>
<dbReference type="PANTHER" id="PTHR10514:SF45">
    <property type="entry name" value="ANGIOTENSIN-CONVERTING ENZYME"/>
    <property type="match status" value="1"/>
</dbReference>
<feature type="active site" description="Proton acceptor 1" evidence="5">
    <location>
        <position position="429"/>
    </location>
</feature>
<feature type="disulfide bond" evidence="10">
    <location>
        <begin position="146"/>
        <end position="155"/>
    </location>
</feature>
<dbReference type="GO" id="GO:0008237">
    <property type="term" value="F:metallopeptidase activity"/>
    <property type="evidence" value="ECO:0007669"/>
    <property type="project" value="UniProtKB-KW"/>
</dbReference>
<dbReference type="EC" id="3.4.-.-" evidence="13"/>
<dbReference type="GO" id="GO:0004180">
    <property type="term" value="F:carboxypeptidase activity"/>
    <property type="evidence" value="ECO:0007669"/>
    <property type="project" value="UniProtKB-KW"/>
</dbReference>
<feature type="binding site" evidence="11">
    <location>
        <position position="432"/>
    </location>
    <ligand>
        <name>Zn(2+)</name>
        <dbReference type="ChEBI" id="CHEBI:29105"/>
        <label>2</label>
        <note>catalytic</note>
    </ligand>
</feature>
<dbReference type="InterPro" id="IPR001548">
    <property type="entry name" value="Peptidase_M2"/>
</dbReference>
<dbReference type="PROSITE" id="PS52011">
    <property type="entry name" value="PEPTIDASE_M2"/>
    <property type="match status" value="1"/>
</dbReference>
<feature type="disulfide bond" evidence="10">
    <location>
        <begin position="372"/>
        <end position="415"/>
    </location>
</feature>
<evidence type="ECO:0000256" key="13">
    <source>
        <dbReference type="RuleBase" id="RU361144"/>
    </source>
</evidence>
<feature type="glycosylation site" description="N-linked (GlcNAc...) asparagine" evidence="6">
    <location>
        <position position="66"/>
    </location>
</feature>
<keyword evidence="13" id="KW-0482">Metalloprotease</keyword>
<organism evidence="15 16">
    <name type="scientific">Trichogramma kaykai</name>
    <dbReference type="NCBI Taxonomy" id="54128"/>
    <lineage>
        <taxon>Eukaryota</taxon>
        <taxon>Metazoa</taxon>
        <taxon>Ecdysozoa</taxon>
        <taxon>Arthropoda</taxon>
        <taxon>Hexapoda</taxon>
        <taxon>Insecta</taxon>
        <taxon>Pterygota</taxon>
        <taxon>Neoptera</taxon>
        <taxon>Endopterygota</taxon>
        <taxon>Hymenoptera</taxon>
        <taxon>Apocrita</taxon>
        <taxon>Proctotrupomorpha</taxon>
        <taxon>Chalcidoidea</taxon>
        <taxon>Trichogrammatidae</taxon>
        <taxon>Trichogramma</taxon>
    </lineage>
</organism>
<dbReference type="GO" id="GO:0006508">
    <property type="term" value="P:proteolysis"/>
    <property type="evidence" value="ECO:0007669"/>
    <property type="project" value="UniProtKB-KW"/>
</dbReference>
<dbReference type="Proteomes" id="UP001627154">
    <property type="component" value="Unassembled WGS sequence"/>
</dbReference>
<feature type="binding site" evidence="9">
    <location>
        <position position="456"/>
    </location>
    <ligand>
        <name>Zn(2+)</name>
        <dbReference type="ChEBI" id="CHEBI:29105"/>
        <label>1</label>
        <note>catalytic</note>
    </ligand>
</feature>
<keyword evidence="9 13" id="KW-0862">Zinc</keyword>
<feature type="active site" description="Proton donor 2" evidence="7">
    <location>
        <position position="556"/>
    </location>
</feature>
<keyword evidence="13" id="KW-0121">Carboxypeptidase</keyword>
<evidence type="ECO:0000256" key="8">
    <source>
        <dbReference type="PIRSR" id="PIRSR601548-2"/>
    </source>
</evidence>
<name>A0ABD2VSX5_9HYME</name>
<dbReference type="Pfam" id="PF01401">
    <property type="entry name" value="Peptidase_M2"/>
    <property type="match status" value="2"/>
</dbReference>
<feature type="binding site" evidence="9">
    <location>
        <position position="428"/>
    </location>
    <ligand>
        <name>Zn(2+)</name>
        <dbReference type="ChEBI" id="CHEBI:29105"/>
        <label>1</label>
        <note>catalytic</note>
    </ligand>
</feature>